<keyword evidence="1" id="KW-0812">Transmembrane</keyword>
<keyword evidence="4" id="KW-1185">Reference proteome</keyword>
<dbReference type="OrthoDB" id="109010at2"/>
<dbReference type="InterPro" id="IPR002656">
    <property type="entry name" value="Acyl_transf_3_dom"/>
</dbReference>
<dbReference type="GO" id="GO:0000271">
    <property type="term" value="P:polysaccharide biosynthetic process"/>
    <property type="evidence" value="ECO:0007669"/>
    <property type="project" value="TreeGrafter"/>
</dbReference>
<dbReference type="PANTHER" id="PTHR23028:SF53">
    <property type="entry name" value="ACYL_TRANSF_3 DOMAIN-CONTAINING PROTEIN"/>
    <property type="match status" value="1"/>
</dbReference>
<evidence type="ECO:0000313" key="4">
    <source>
        <dbReference type="Proteomes" id="UP000269669"/>
    </source>
</evidence>
<feature type="transmembrane region" description="Helical" evidence="1">
    <location>
        <begin position="242"/>
        <end position="259"/>
    </location>
</feature>
<evidence type="ECO:0000313" key="3">
    <source>
        <dbReference type="EMBL" id="RSL17436.1"/>
    </source>
</evidence>
<dbReference type="GO" id="GO:0016747">
    <property type="term" value="F:acyltransferase activity, transferring groups other than amino-acyl groups"/>
    <property type="evidence" value="ECO:0007669"/>
    <property type="project" value="InterPro"/>
</dbReference>
<accession>A0A3R9WHN8</accession>
<feature type="transmembrane region" description="Helical" evidence="1">
    <location>
        <begin position="279"/>
        <end position="296"/>
    </location>
</feature>
<sequence length="347" mass="39071">MPPPKATLSPNLDMLRAAAVLCVFIAHLLDVFGIRSFGSLGRVGVVIFFVHTSFVLMGSLERLQASAQSSWELVTGFWCRRFFRIYPLSILFVVLIVMFRIPAYPGETYHWIGLKAYLSNLTLTQNLTYSPDILSVLWSLPLEVQMYVMLPVLYFAVRGKRRYVSIGLWALSVVLALITPEISERLSVFHYAPCFTSGIVAYDVIRSKRWRWTLPAWGWPMGIAAAILLFGPHDNLHLAVKLQRAWVVSLLLALLYANAREVSRGVLQPLLHWIAEHSYGIYLSHTIVMGFAFHTMSGAPMWVRIAVLITGVIAVPALLHVAIEKPLILVGGHVVRRTMRRQLVHAS</sequence>
<dbReference type="InterPro" id="IPR050879">
    <property type="entry name" value="Acyltransferase_3"/>
</dbReference>
<feature type="transmembrane region" description="Helical" evidence="1">
    <location>
        <begin position="40"/>
        <end position="60"/>
    </location>
</feature>
<name>A0A3R9WHN8_9BACT</name>
<evidence type="ECO:0000259" key="2">
    <source>
        <dbReference type="Pfam" id="PF01757"/>
    </source>
</evidence>
<feature type="transmembrane region" description="Helical" evidence="1">
    <location>
        <begin position="302"/>
        <end position="323"/>
    </location>
</feature>
<evidence type="ECO:0000256" key="1">
    <source>
        <dbReference type="SAM" id="Phobius"/>
    </source>
</evidence>
<dbReference type="EMBL" id="RSDW01000001">
    <property type="protein sequence ID" value="RSL17436.1"/>
    <property type="molecule type" value="Genomic_DNA"/>
</dbReference>
<reference evidence="3 4" key="1">
    <citation type="submission" date="2018-12" db="EMBL/GenBank/DDBJ databases">
        <title>Sequencing of bacterial isolates from soil warming experiment in Harvard Forest, Massachusetts, USA.</title>
        <authorList>
            <person name="Deangelis K."/>
        </authorList>
    </citation>
    <scope>NUCLEOTIDE SEQUENCE [LARGE SCALE GENOMIC DNA]</scope>
    <source>
        <strain evidence="3 4">EB153</strain>
    </source>
</reference>
<dbReference type="GO" id="GO:0016020">
    <property type="term" value="C:membrane"/>
    <property type="evidence" value="ECO:0007669"/>
    <property type="project" value="TreeGrafter"/>
</dbReference>
<feature type="domain" description="Acyltransferase 3" evidence="2">
    <location>
        <begin position="11"/>
        <end position="319"/>
    </location>
</feature>
<dbReference type="Pfam" id="PF01757">
    <property type="entry name" value="Acyl_transf_3"/>
    <property type="match status" value="1"/>
</dbReference>
<keyword evidence="1" id="KW-0472">Membrane</keyword>
<feature type="transmembrane region" description="Helical" evidence="1">
    <location>
        <begin position="81"/>
        <end position="101"/>
    </location>
</feature>
<feature type="transmembrane region" description="Helical" evidence="1">
    <location>
        <begin position="212"/>
        <end position="230"/>
    </location>
</feature>
<feature type="transmembrane region" description="Helical" evidence="1">
    <location>
        <begin position="136"/>
        <end position="156"/>
    </location>
</feature>
<feature type="transmembrane region" description="Helical" evidence="1">
    <location>
        <begin position="163"/>
        <end position="182"/>
    </location>
</feature>
<dbReference type="AlphaFoldDB" id="A0A3R9WHN8"/>
<dbReference type="Proteomes" id="UP000269669">
    <property type="component" value="Unassembled WGS sequence"/>
</dbReference>
<keyword evidence="1" id="KW-1133">Transmembrane helix</keyword>
<dbReference type="RefSeq" id="WP_125485924.1">
    <property type="nucleotide sequence ID" value="NZ_RSDW01000001.1"/>
</dbReference>
<gene>
    <name evidence="3" type="ORF">EDE15_2970</name>
</gene>
<protein>
    <submittedName>
        <fullName evidence="3">Peptidoglycan/LPS O-acetylase OafA/YrhL</fullName>
    </submittedName>
</protein>
<proteinExistence type="predicted"/>
<dbReference type="PANTHER" id="PTHR23028">
    <property type="entry name" value="ACETYLTRANSFERASE"/>
    <property type="match status" value="1"/>
</dbReference>
<comment type="caution">
    <text evidence="3">The sequence shown here is derived from an EMBL/GenBank/DDBJ whole genome shotgun (WGS) entry which is preliminary data.</text>
</comment>
<feature type="transmembrane region" description="Helical" evidence="1">
    <location>
        <begin position="188"/>
        <end position="205"/>
    </location>
</feature>
<organism evidence="3 4">
    <name type="scientific">Edaphobacter aggregans</name>
    <dbReference type="NCBI Taxonomy" id="570835"/>
    <lineage>
        <taxon>Bacteria</taxon>
        <taxon>Pseudomonadati</taxon>
        <taxon>Acidobacteriota</taxon>
        <taxon>Terriglobia</taxon>
        <taxon>Terriglobales</taxon>
        <taxon>Acidobacteriaceae</taxon>
        <taxon>Edaphobacter</taxon>
    </lineage>
</organism>
<feature type="transmembrane region" description="Helical" evidence="1">
    <location>
        <begin position="12"/>
        <end position="34"/>
    </location>
</feature>